<sequence>MALKGRLSRLRKHMNLQPNETSPPQNEVKEDLTARQKEVVPFIDEWRNNATVPKWFEDQYTLIREVRYPIDTKHGIYHFSELKTVVEKWQDYHIPHPLSSNGREQNELLFFDTETTGLSSGAGNRIFLLGYGQVTDKEVIVRQYFLPGPEAEVAFYHHFLTDVNDMKNLVTYNGKAFDWPQVKTRHTFVRSQVPQLPKFGHYDLLHAARRLWKEQLPSCKLSIVESDVLGFTRVEDTPGYLAPMLYFDFLQEQDPGFVKGIIQHHEWDILSLITLYVHLSKLIFKAWEEGPSSIHPVEKYEIARWYEYIGEKEAAKELYESVSHTADPVQWKATLALAHIRKQRKESEEAFLLFNKLIDHNEHVIECAIENSKLMEHHFKKMDQALDYSNLAYETLTEGLIRYEKEKKLENELLKRIERLKTKLNN</sequence>
<dbReference type="Pfam" id="PF13482">
    <property type="entry name" value="RNase_H_2"/>
    <property type="match status" value="1"/>
</dbReference>
<gene>
    <name evidence="3" type="ORF">AB3N04_01560</name>
</gene>
<feature type="compositionally biased region" description="Polar residues" evidence="1">
    <location>
        <begin position="16"/>
        <end position="25"/>
    </location>
</feature>
<dbReference type="SUPFAM" id="SSF48452">
    <property type="entry name" value="TPR-like"/>
    <property type="match status" value="1"/>
</dbReference>
<feature type="compositionally biased region" description="Basic residues" evidence="1">
    <location>
        <begin position="1"/>
        <end position="14"/>
    </location>
</feature>
<accession>A0AB39BTB5</accession>
<dbReference type="InterPro" id="IPR011990">
    <property type="entry name" value="TPR-like_helical_dom_sf"/>
</dbReference>
<dbReference type="GO" id="GO:0003676">
    <property type="term" value="F:nucleic acid binding"/>
    <property type="evidence" value="ECO:0007669"/>
    <property type="project" value="InterPro"/>
</dbReference>
<dbReference type="Gene3D" id="3.30.420.10">
    <property type="entry name" value="Ribonuclease H-like superfamily/Ribonuclease H"/>
    <property type="match status" value="1"/>
</dbReference>
<feature type="region of interest" description="Disordered" evidence="1">
    <location>
        <begin position="1"/>
        <end position="29"/>
    </location>
</feature>
<dbReference type="PANTHER" id="PTHR38462:SF1">
    <property type="entry name" value="YPRB RIBONUCLEASE H-LIKE DOMAIN-CONTAINING PROTEIN"/>
    <property type="match status" value="1"/>
</dbReference>
<dbReference type="SUPFAM" id="SSF53098">
    <property type="entry name" value="Ribonuclease H-like"/>
    <property type="match status" value="1"/>
</dbReference>
<evidence type="ECO:0000313" key="3">
    <source>
        <dbReference type="EMBL" id="XDI37022.1"/>
    </source>
</evidence>
<reference evidence="3" key="1">
    <citation type="submission" date="2024-07" db="EMBL/GenBank/DDBJ databases">
        <title>Identification and characteristics of an arsenic-resistant bacterial isolate, which belongs to a novel species.</title>
        <authorList>
            <person name="Juszczyk A."/>
            <person name="Kowalczyk A."/>
            <person name="Was K."/>
            <person name="Kosowicz W."/>
            <person name="Budzyn A."/>
            <person name="Latowski D."/>
        </authorList>
    </citation>
    <scope>NUCLEOTIDE SEQUENCE</scope>
    <source>
        <strain evidence="3">As8PL</strain>
    </source>
</reference>
<feature type="domain" description="YprB ribonuclease H-like" evidence="2">
    <location>
        <begin position="109"/>
        <end position="279"/>
    </location>
</feature>
<name>A0AB39BTB5_9BACI</name>
<dbReference type="RefSeq" id="WP_368504403.1">
    <property type="nucleotide sequence ID" value="NZ_CP162551.1"/>
</dbReference>
<dbReference type="InterPro" id="IPR038720">
    <property type="entry name" value="YprB_RNase_H-like_dom"/>
</dbReference>
<dbReference type="PANTHER" id="PTHR38462">
    <property type="entry name" value="EXONUCLEASE-LIKE PROTEIN"/>
    <property type="match status" value="1"/>
</dbReference>
<organism evidence="3">
    <name type="scientific">Alkalihalophilus sp. As8PL</name>
    <dbReference type="NCBI Taxonomy" id="3237103"/>
    <lineage>
        <taxon>Bacteria</taxon>
        <taxon>Bacillati</taxon>
        <taxon>Bacillota</taxon>
        <taxon>Bacilli</taxon>
        <taxon>Bacillales</taxon>
        <taxon>Bacillaceae</taxon>
        <taxon>Alkalihalophilus</taxon>
    </lineage>
</organism>
<dbReference type="EMBL" id="CP162551">
    <property type="protein sequence ID" value="XDI37022.1"/>
    <property type="molecule type" value="Genomic_DNA"/>
</dbReference>
<protein>
    <submittedName>
        <fullName evidence="3">Ribonuclease H-like domain-containing protein</fullName>
    </submittedName>
</protein>
<evidence type="ECO:0000259" key="2">
    <source>
        <dbReference type="Pfam" id="PF13482"/>
    </source>
</evidence>
<dbReference type="InterPro" id="IPR036397">
    <property type="entry name" value="RNaseH_sf"/>
</dbReference>
<evidence type="ECO:0000256" key="1">
    <source>
        <dbReference type="SAM" id="MobiDB-lite"/>
    </source>
</evidence>
<dbReference type="AlphaFoldDB" id="A0AB39BTB5"/>
<proteinExistence type="predicted"/>
<dbReference type="InterPro" id="IPR012337">
    <property type="entry name" value="RNaseH-like_sf"/>
</dbReference>